<dbReference type="Proteomes" id="UP001437460">
    <property type="component" value="Unassembled WGS sequence"/>
</dbReference>
<accession>A0ABV1HMB2</accession>
<feature type="compositionally biased region" description="Polar residues" evidence="2">
    <location>
        <begin position="44"/>
        <end position="59"/>
    </location>
</feature>
<comment type="caution">
    <text evidence="4">The sequence shown here is derived from an EMBL/GenBank/DDBJ whole genome shotgun (WGS) entry which is preliminary data.</text>
</comment>
<name>A0ABV1HMB2_9FIRM</name>
<evidence type="ECO:0000256" key="2">
    <source>
        <dbReference type="SAM" id="MobiDB-lite"/>
    </source>
</evidence>
<evidence type="ECO:0000313" key="4">
    <source>
        <dbReference type="EMBL" id="MEQ2563457.1"/>
    </source>
</evidence>
<dbReference type="EMBL" id="JBBMFJ010000019">
    <property type="protein sequence ID" value="MEQ2563457.1"/>
    <property type="molecule type" value="Genomic_DNA"/>
</dbReference>
<sequence length="318" mass="36179">MEGRVYNFMGSRKADENVPDQDLGSTTGSNFDDVKADTAKPDSQDNFSSVYPTDTSTDTEQSDHNGPVISEQEGHNGPIVSDIDGLYTYGQLAKLLNKPENNLRYLINTFRDYIHPVPVTTSASAKRANFKYSESDYATLKQIIAYKEKGIQNAEIMKLLEDNPPDNSNDNEDDQIDIIGKRFLALYKNKLSERDQQIINEFALVNSRNQKAIESLLQKVSDVYLDQKEFYESALSETKKQNEILKEQNDKLQKQLTDAQNIISSSKEAYERNSQVINDAQEIILRQSEYIEKLKDDLSHDDDQASEKKGFFSRLFGL</sequence>
<dbReference type="RefSeq" id="WP_349229597.1">
    <property type="nucleotide sequence ID" value="NZ_JBBMFJ010000019.1"/>
</dbReference>
<dbReference type="Pfam" id="PF13411">
    <property type="entry name" value="MerR_1"/>
    <property type="match status" value="1"/>
</dbReference>
<reference evidence="4 5" key="1">
    <citation type="submission" date="2024-03" db="EMBL/GenBank/DDBJ databases">
        <title>Human intestinal bacterial collection.</title>
        <authorList>
            <person name="Pauvert C."/>
            <person name="Hitch T.C.A."/>
            <person name="Clavel T."/>
        </authorList>
    </citation>
    <scope>NUCLEOTIDE SEQUENCE [LARGE SCALE GENOMIC DNA]</scope>
    <source>
        <strain evidence="4 5">CLA-AP-H27</strain>
    </source>
</reference>
<feature type="compositionally biased region" description="Basic and acidic residues" evidence="2">
    <location>
        <begin position="32"/>
        <end position="43"/>
    </location>
</feature>
<evidence type="ECO:0000313" key="5">
    <source>
        <dbReference type="Proteomes" id="UP001437460"/>
    </source>
</evidence>
<dbReference type="InterPro" id="IPR009061">
    <property type="entry name" value="DNA-bd_dom_put_sf"/>
</dbReference>
<dbReference type="InterPro" id="IPR000551">
    <property type="entry name" value="MerR-type_HTH_dom"/>
</dbReference>
<proteinExistence type="predicted"/>
<evidence type="ECO:0000256" key="1">
    <source>
        <dbReference type="SAM" id="Coils"/>
    </source>
</evidence>
<protein>
    <submittedName>
        <fullName evidence="4">MerR family transcriptional regulator</fullName>
    </submittedName>
</protein>
<feature type="coiled-coil region" evidence="1">
    <location>
        <begin position="228"/>
        <end position="269"/>
    </location>
</feature>
<feature type="region of interest" description="Disordered" evidence="2">
    <location>
        <begin position="1"/>
        <end position="77"/>
    </location>
</feature>
<evidence type="ECO:0000259" key="3">
    <source>
        <dbReference type="Pfam" id="PF13411"/>
    </source>
</evidence>
<keyword evidence="1" id="KW-0175">Coiled coil</keyword>
<feature type="domain" description="HTH merR-type" evidence="3">
    <location>
        <begin position="87"/>
        <end position="161"/>
    </location>
</feature>
<keyword evidence="5" id="KW-1185">Reference proteome</keyword>
<dbReference type="SUPFAM" id="SSF46955">
    <property type="entry name" value="Putative DNA-binding domain"/>
    <property type="match status" value="1"/>
</dbReference>
<organism evidence="4 5">
    <name type="scientific">Ventrimonas faecis</name>
    <dbReference type="NCBI Taxonomy" id="3133170"/>
    <lineage>
        <taxon>Bacteria</taxon>
        <taxon>Bacillati</taxon>
        <taxon>Bacillota</taxon>
        <taxon>Clostridia</taxon>
        <taxon>Lachnospirales</taxon>
        <taxon>Lachnospiraceae</taxon>
        <taxon>Ventrimonas</taxon>
    </lineage>
</organism>
<gene>
    <name evidence="4" type="ORF">WMO41_09855</name>
</gene>
<dbReference type="Gene3D" id="1.10.1660.10">
    <property type="match status" value="1"/>
</dbReference>